<evidence type="ECO:0000313" key="5">
    <source>
        <dbReference type="EMBL" id="KAG2178356.1"/>
    </source>
</evidence>
<dbReference type="InterPro" id="IPR001789">
    <property type="entry name" value="Sig_transdc_resp-reg_receiver"/>
</dbReference>
<dbReference type="EMBL" id="JAEPRA010000011">
    <property type="protein sequence ID" value="KAG2178356.1"/>
    <property type="molecule type" value="Genomic_DNA"/>
</dbReference>
<dbReference type="PROSITE" id="PS50110">
    <property type="entry name" value="RESPONSE_REGULATORY"/>
    <property type="match status" value="1"/>
</dbReference>
<dbReference type="OrthoDB" id="21225at2759"/>
<protein>
    <recommendedName>
        <fullName evidence="4">Response regulatory domain-containing protein</fullName>
    </recommendedName>
</protein>
<dbReference type="Proteomes" id="UP000612746">
    <property type="component" value="Unassembled WGS sequence"/>
</dbReference>
<name>A0A8H7UAH0_9FUNG</name>
<accession>A0A8H7UAH0</accession>
<dbReference type="PANTHER" id="PTHR43719:SF28">
    <property type="entry name" value="PEROXIDE STRESS-ACTIVATED HISTIDINE KINASE MAK1-RELATED"/>
    <property type="match status" value="1"/>
</dbReference>
<dbReference type="SMART" id="SM00448">
    <property type="entry name" value="REC"/>
    <property type="match status" value="1"/>
</dbReference>
<dbReference type="SUPFAM" id="SSF52172">
    <property type="entry name" value="CheY-like"/>
    <property type="match status" value="1"/>
</dbReference>
<evidence type="ECO:0000256" key="2">
    <source>
        <dbReference type="PROSITE-ProRule" id="PRU00169"/>
    </source>
</evidence>
<evidence type="ECO:0000259" key="4">
    <source>
        <dbReference type="PROSITE" id="PS50110"/>
    </source>
</evidence>
<dbReference type="PANTHER" id="PTHR43719">
    <property type="entry name" value="TWO-COMPONENT HISTIDINE KINASE"/>
    <property type="match status" value="1"/>
</dbReference>
<organism evidence="5 6">
    <name type="scientific">Umbelopsis vinacea</name>
    <dbReference type="NCBI Taxonomy" id="44442"/>
    <lineage>
        <taxon>Eukaryota</taxon>
        <taxon>Fungi</taxon>
        <taxon>Fungi incertae sedis</taxon>
        <taxon>Mucoromycota</taxon>
        <taxon>Mucoromycotina</taxon>
        <taxon>Umbelopsidomycetes</taxon>
        <taxon>Umbelopsidales</taxon>
        <taxon>Umbelopsidaceae</taxon>
        <taxon>Umbelopsis</taxon>
    </lineage>
</organism>
<evidence type="ECO:0000256" key="1">
    <source>
        <dbReference type="ARBA" id="ARBA00022553"/>
    </source>
</evidence>
<sequence>MFKLSTSQDSSDHHHHHHTLCQPATLHLSSKQASSSLPTPPEGIHPLDFPEEFSPVLMNQCISLPPSPPSTPALKVRKPTALGIKRSLKYKRRDLYQPPVFRPYNYANSCKRRMKVLLVDDNLINLAILSQTLRKHMAHLIDHLEVAKSGVKALEMLKQHSYDLVLLDIDMPILNGIETARHIRQTTAEYDVLACNRSIPIVAVTTNDSAEWKRAYYDVGMNGCVSKPIAVDILKKTINGVLTRDSREQLISK</sequence>
<gene>
    <name evidence="5" type="ORF">INT44_001508</name>
</gene>
<reference evidence="5" key="1">
    <citation type="submission" date="2020-12" db="EMBL/GenBank/DDBJ databases">
        <title>Metabolic potential, ecology and presence of endohyphal bacteria is reflected in genomic diversity of Mucoromycotina.</title>
        <authorList>
            <person name="Muszewska A."/>
            <person name="Okrasinska A."/>
            <person name="Steczkiewicz K."/>
            <person name="Drgas O."/>
            <person name="Orlowska M."/>
            <person name="Perlinska-Lenart U."/>
            <person name="Aleksandrzak-Piekarczyk T."/>
            <person name="Szatraj K."/>
            <person name="Zielenkiewicz U."/>
            <person name="Pilsyk S."/>
            <person name="Malc E."/>
            <person name="Mieczkowski P."/>
            <person name="Kruszewska J.S."/>
            <person name="Biernat P."/>
            <person name="Pawlowska J."/>
        </authorList>
    </citation>
    <scope>NUCLEOTIDE SEQUENCE</scope>
    <source>
        <strain evidence="5">WA0000051536</strain>
    </source>
</reference>
<keyword evidence="1 2" id="KW-0597">Phosphoprotein</keyword>
<evidence type="ECO:0000313" key="6">
    <source>
        <dbReference type="Proteomes" id="UP000612746"/>
    </source>
</evidence>
<dbReference type="InterPro" id="IPR011006">
    <property type="entry name" value="CheY-like_superfamily"/>
</dbReference>
<evidence type="ECO:0000256" key="3">
    <source>
        <dbReference type="SAM" id="MobiDB-lite"/>
    </source>
</evidence>
<feature type="modified residue" description="4-aspartylphosphate" evidence="2">
    <location>
        <position position="168"/>
    </location>
</feature>
<dbReference type="CDD" id="cd17546">
    <property type="entry name" value="REC_hyHK_CKI1_RcsC-like"/>
    <property type="match status" value="1"/>
</dbReference>
<feature type="domain" description="Response regulatory" evidence="4">
    <location>
        <begin position="115"/>
        <end position="242"/>
    </location>
</feature>
<dbReference type="Pfam" id="PF00072">
    <property type="entry name" value="Response_reg"/>
    <property type="match status" value="1"/>
</dbReference>
<dbReference type="Gene3D" id="3.40.50.2300">
    <property type="match status" value="1"/>
</dbReference>
<dbReference type="GO" id="GO:0000160">
    <property type="term" value="P:phosphorelay signal transduction system"/>
    <property type="evidence" value="ECO:0007669"/>
    <property type="project" value="InterPro"/>
</dbReference>
<proteinExistence type="predicted"/>
<dbReference type="AlphaFoldDB" id="A0A8H7UAH0"/>
<feature type="region of interest" description="Disordered" evidence="3">
    <location>
        <begin position="1"/>
        <end position="21"/>
    </location>
</feature>
<dbReference type="InterPro" id="IPR050956">
    <property type="entry name" value="2C_system_His_kinase"/>
</dbReference>
<comment type="caution">
    <text evidence="5">The sequence shown here is derived from an EMBL/GenBank/DDBJ whole genome shotgun (WGS) entry which is preliminary data.</text>
</comment>
<keyword evidence="6" id="KW-1185">Reference proteome</keyword>